<evidence type="ECO:0000256" key="1">
    <source>
        <dbReference type="SAM" id="Coils"/>
    </source>
</evidence>
<keyword evidence="4" id="KW-1185">Reference proteome</keyword>
<dbReference type="Pfam" id="PF03961">
    <property type="entry name" value="FapA"/>
    <property type="match status" value="1"/>
</dbReference>
<organism evidence="3 4">
    <name type="scientific">Oceanobacillus luteolus</name>
    <dbReference type="NCBI Taxonomy" id="1274358"/>
    <lineage>
        <taxon>Bacteria</taxon>
        <taxon>Bacillati</taxon>
        <taxon>Bacillota</taxon>
        <taxon>Bacilli</taxon>
        <taxon>Bacillales</taxon>
        <taxon>Bacillaceae</taxon>
        <taxon>Oceanobacillus</taxon>
    </lineage>
</organism>
<dbReference type="InterPro" id="IPR005646">
    <property type="entry name" value="FapA"/>
</dbReference>
<dbReference type="PANTHER" id="PTHR38032">
    <property type="entry name" value="POLYMERASE-RELATED"/>
    <property type="match status" value="1"/>
</dbReference>
<evidence type="ECO:0000313" key="3">
    <source>
        <dbReference type="EMBL" id="MFD1607715.1"/>
    </source>
</evidence>
<name>A0ABW4HSN1_9BACI</name>
<dbReference type="InterPro" id="IPR046865">
    <property type="entry name" value="FapA_b_solenoid"/>
</dbReference>
<feature type="domain" description="Flagellar Assembly Protein A N-terminal region" evidence="2">
    <location>
        <begin position="9"/>
        <end position="178"/>
    </location>
</feature>
<dbReference type="EMBL" id="JBHUDE010000040">
    <property type="protein sequence ID" value="MFD1607715.1"/>
    <property type="molecule type" value="Genomic_DNA"/>
</dbReference>
<feature type="coiled-coil region" evidence="1">
    <location>
        <begin position="333"/>
        <end position="412"/>
    </location>
</feature>
<dbReference type="Pfam" id="PF20250">
    <property type="entry name" value="FapA_N"/>
    <property type="match status" value="1"/>
</dbReference>
<keyword evidence="1" id="KW-0175">Coiled coil</keyword>
<evidence type="ECO:0000259" key="2">
    <source>
        <dbReference type="Pfam" id="PF20250"/>
    </source>
</evidence>
<dbReference type="Proteomes" id="UP001597221">
    <property type="component" value="Unassembled WGS sequence"/>
</dbReference>
<proteinExistence type="predicted"/>
<accession>A0ABW4HSN1</accession>
<protein>
    <submittedName>
        <fullName evidence="3">DUF342 domain-containing protein</fullName>
    </submittedName>
</protein>
<reference evidence="4" key="1">
    <citation type="journal article" date="2019" name="Int. J. Syst. Evol. Microbiol.">
        <title>The Global Catalogue of Microorganisms (GCM) 10K type strain sequencing project: providing services to taxonomists for standard genome sequencing and annotation.</title>
        <authorList>
            <consortium name="The Broad Institute Genomics Platform"/>
            <consortium name="The Broad Institute Genome Sequencing Center for Infectious Disease"/>
            <person name="Wu L."/>
            <person name="Ma J."/>
        </authorList>
    </citation>
    <scope>NUCLEOTIDE SEQUENCE [LARGE SCALE GENOMIC DNA]</scope>
    <source>
        <strain evidence="4">CGMCC 1.12376</strain>
    </source>
</reference>
<evidence type="ECO:0000313" key="4">
    <source>
        <dbReference type="Proteomes" id="UP001597221"/>
    </source>
</evidence>
<comment type="caution">
    <text evidence="3">The sequence shown here is derived from an EMBL/GenBank/DDBJ whole genome shotgun (WGS) entry which is preliminary data.</text>
</comment>
<dbReference type="InterPro" id="IPR046866">
    <property type="entry name" value="FapA_N"/>
</dbReference>
<dbReference type="PANTHER" id="PTHR38032:SF1">
    <property type="entry name" value="RNA-BINDING PROTEIN KHPB N-TERMINAL DOMAIN-CONTAINING PROTEIN"/>
    <property type="match status" value="1"/>
</dbReference>
<gene>
    <name evidence="3" type="ORF">ACFSBH_08620</name>
</gene>
<dbReference type="RefSeq" id="WP_251510722.1">
    <property type="nucleotide sequence ID" value="NZ_JAMBON010000001.1"/>
</dbReference>
<sequence length="457" mass="51227">MERLRQYFRIHFREKDMIAEVDCREPFLELEEKLEVDIDIWKSFLTASNVRFGIQYQAIAQLAEDPTDMEYPIVVAKGLSPVNGIDGKIEYLVDIEQEMQISENWNFREVMKIPSVMKGQKLAKISEPTSGIDGKNVMGEVVKAPPGKSVVLRPGKNVVFNALDNCYYATEDGQFSIKGKHIQVLPEFHVNETVSMKTGNIDFIGTVIIHGDVPTGYTVKAAGDIKIFGMVEAATIIAGGSIYVAEGIAGQDKGVLQAGDNLKIGYINQAKVSVGKDLYVENSILHSECVVCGHVYSQKGNIIGGILSAGKTIEARDIGSRLNTKTEIHLGINKIMADTIESLNKKHRELEEKQLKLKLLGDKLAVKDPMNPRVRISKLRQKHSMKLVAEELDRVKERLSELDADIGDENKSSLTVRNNIYENVIVAFGKYKRIMHSNYHYVQLSLYQKEIELQQLF</sequence>